<sequence>MSFGEILKQLRKENNVKQKDLAKHLNFTREAISNYETNRKEPEFDTIKRIAEFFNVSIDFLLGHTDIRTPVDKKEEDSALMLNKLIEDNQKEFSLIRKIKENGIELDEIEKYVDFLISKKDK</sequence>
<feature type="domain" description="HTH cro/C1-type" evidence="2">
    <location>
        <begin position="7"/>
        <end position="61"/>
    </location>
</feature>
<dbReference type="InterPro" id="IPR010982">
    <property type="entry name" value="Lambda_DNA-bd_dom_sf"/>
</dbReference>
<dbReference type="PROSITE" id="PS50943">
    <property type="entry name" value="HTH_CROC1"/>
    <property type="match status" value="1"/>
</dbReference>
<dbReference type="SMART" id="SM00530">
    <property type="entry name" value="HTH_XRE"/>
    <property type="match status" value="1"/>
</dbReference>
<dbReference type="SUPFAM" id="SSF47413">
    <property type="entry name" value="lambda repressor-like DNA-binding domains"/>
    <property type="match status" value="1"/>
</dbReference>
<dbReference type="Pfam" id="PF01381">
    <property type="entry name" value="HTH_3"/>
    <property type="match status" value="1"/>
</dbReference>
<keyword evidence="1" id="KW-0238">DNA-binding</keyword>
<evidence type="ECO:0000313" key="3">
    <source>
        <dbReference type="EMBL" id="RCX08679.1"/>
    </source>
</evidence>
<gene>
    <name evidence="3" type="ORF">DFR58_14122</name>
</gene>
<dbReference type="InterPro" id="IPR001387">
    <property type="entry name" value="Cro/C1-type_HTH"/>
</dbReference>
<dbReference type="PANTHER" id="PTHR46558:SF11">
    <property type="entry name" value="HTH-TYPE TRANSCRIPTIONAL REGULATOR XRE"/>
    <property type="match status" value="1"/>
</dbReference>
<reference evidence="3 4" key="1">
    <citation type="submission" date="2018-07" db="EMBL/GenBank/DDBJ databases">
        <title>Genomic Encyclopedia of Type Strains, Phase IV (KMG-IV): sequencing the most valuable type-strain genomes for metagenomic binning, comparative biology and taxonomic classification.</title>
        <authorList>
            <person name="Goeker M."/>
        </authorList>
    </citation>
    <scope>NUCLEOTIDE SEQUENCE [LARGE SCALE GENOMIC DNA]</scope>
    <source>
        <strain evidence="3 4">DSM 27016</strain>
    </source>
</reference>
<name>A0A369AH55_9FIRM</name>
<proteinExistence type="predicted"/>
<dbReference type="AlphaFoldDB" id="A0A369AH55"/>
<dbReference type="Proteomes" id="UP000253034">
    <property type="component" value="Unassembled WGS sequence"/>
</dbReference>
<evidence type="ECO:0000259" key="2">
    <source>
        <dbReference type="PROSITE" id="PS50943"/>
    </source>
</evidence>
<dbReference type="CDD" id="cd00093">
    <property type="entry name" value="HTH_XRE"/>
    <property type="match status" value="1"/>
</dbReference>
<dbReference type="Gene3D" id="1.10.260.40">
    <property type="entry name" value="lambda repressor-like DNA-binding domains"/>
    <property type="match status" value="1"/>
</dbReference>
<organism evidence="3 4">
    <name type="scientific">Anaerobacterium chartisolvens</name>
    <dbReference type="NCBI Taxonomy" id="1297424"/>
    <lineage>
        <taxon>Bacteria</taxon>
        <taxon>Bacillati</taxon>
        <taxon>Bacillota</taxon>
        <taxon>Clostridia</taxon>
        <taxon>Eubacteriales</taxon>
        <taxon>Oscillospiraceae</taxon>
        <taxon>Anaerobacterium</taxon>
    </lineage>
</organism>
<dbReference type="GO" id="GO:0003677">
    <property type="term" value="F:DNA binding"/>
    <property type="evidence" value="ECO:0007669"/>
    <property type="project" value="UniProtKB-KW"/>
</dbReference>
<protein>
    <submittedName>
        <fullName evidence="3">Helix-turn-helix protein</fullName>
    </submittedName>
</protein>
<dbReference type="RefSeq" id="WP_114300160.1">
    <property type="nucleotide sequence ID" value="NZ_QPJT01000041.1"/>
</dbReference>
<dbReference type="OrthoDB" id="1766270at2"/>
<dbReference type="PANTHER" id="PTHR46558">
    <property type="entry name" value="TRACRIPTIONAL REGULATORY PROTEIN-RELATED-RELATED"/>
    <property type="match status" value="1"/>
</dbReference>
<comment type="caution">
    <text evidence="3">The sequence shown here is derived from an EMBL/GenBank/DDBJ whole genome shotgun (WGS) entry which is preliminary data.</text>
</comment>
<evidence type="ECO:0000256" key="1">
    <source>
        <dbReference type="ARBA" id="ARBA00023125"/>
    </source>
</evidence>
<keyword evidence="4" id="KW-1185">Reference proteome</keyword>
<evidence type="ECO:0000313" key="4">
    <source>
        <dbReference type="Proteomes" id="UP000253034"/>
    </source>
</evidence>
<accession>A0A369AH55</accession>
<dbReference type="EMBL" id="QPJT01000041">
    <property type="protein sequence ID" value="RCX08679.1"/>
    <property type="molecule type" value="Genomic_DNA"/>
</dbReference>